<sequence>MGSSPISVLTFVLLLTSTGGVKEKGRKSKRTSVPQIDCDIRAGKIKVSEFVARCPPGCLGSKQAVWGTDIYASISSVCGAAIHSGVIDNSGGKIHVQKVPSSSSFKGTFSYGVRSLSLPRWRESFVVSGPKQRKGVTYPSILEFLPSRTSRIRTGKLKTTKTPPTTAATTLNPTSSKSPTQQPLHVAHDVTTSKIPESRTFMLSSPSQQPARSQPMRDEANGELVTDPVYAWTDTETNNKPGYNSKPGLLDYGKWVLSHGESSHRAQDPGLWKLDSLAPGQSHEQRGSQLWGSSPESFKTQSQNTDETEINFWKPDFDREGFSRKDQDIIEDPISQGDPNCKIDLAFLMDGSWSIGRRRFRIQKSFLMKIAQALDIGIAGPLIGIIQFGNNASTEFNLQTYRNSEDLKNAIEKIPQRGGVSNVGRALSHTLGNFFSEQQGNRGGAPNVVVVLVDGWPTDKVEEAARLARESGINIFFITVEGADQSERQDLVERDFVDKAVCRTNGYFSINVPSWFKLYQAVGPLVKRVCDTELLACSKTCLNSADIGFVVDGSSSVGTGNFRTVLQFVANISREFEISDTATRVGVVQYTYEQRLEFGFDKHSTKEALTTAIKDIRYWSGGTSTGEAVSYALKHLFSNSKPNKRKLMIVITDGRSYDDVREPARAAHSNGVIAYAVGIAWAAMDELEYIASDPKKDHSFFVDEFDNLFQFVPRIVHNICQEFNSQPRN</sequence>
<keyword evidence="14" id="KW-1185">Reference proteome</keyword>
<keyword evidence="7" id="KW-1015">Disulfide bond</keyword>
<keyword evidence="5 10" id="KW-0732">Signal</keyword>
<dbReference type="FunFam" id="2.170.130.20:FF:000001">
    <property type="entry name" value="Cysteine-rich secretory protein LCCL domain-containing 1"/>
    <property type="match status" value="1"/>
</dbReference>
<evidence type="ECO:0000256" key="4">
    <source>
        <dbReference type="ARBA" id="ARBA00022525"/>
    </source>
</evidence>
<dbReference type="PROSITE" id="PS50234">
    <property type="entry name" value="VWFA"/>
    <property type="match status" value="2"/>
</dbReference>
<comment type="caution">
    <text evidence="13">The sequence shown here is derived from an EMBL/GenBank/DDBJ whole genome shotgun (WGS) entry which is preliminary data.</text>
</comment>
<dbReference type="InterPro" id="IPR002035">
    <property type="entry name" value="VWF_A"/>
</dbReference>
<feature type="signal peptide" evidence="10">
    <location>
        <begin position="1"/>
        <end position="20"/>
    </location>
</feature>
<dbReference type="OMA" id="VMEPNFA"/>
<dbReference type="AlphaFoldDB" id="A0A401RG51"/>
<feature type="region of interest" description="Disordered" evidence="9">
    <location>
        <begin position="277"/>
        <end position="306"/>
    </location>
</feature>
<dbReference type="STRING" id="137246.A0A401RG51"/>
<dbReference type="EMBL" id="BEZZ01001290">
    <property type="protein sequence ID" value="GCC17123.1"/>
    <property type="molecule type" value="Genomic_DNA"/>
</dbReference>
<dbReference type="FunFam" id="3.40.50.410:FF:000009">
    <property type="entry name" value="Putative vitrin"/>
    <property type="match status" value="1"/>
</dbReference>
<dbReference type="FunFam" id="3.40.50.410:FF:000029">
    <property type="entry name" value="Cochlin"/>
    <property type="match status" value="1"/>
</dbReference>
<keyword evidence="4" id="KW-0964">Secreted</keyword>
<dbReference type="SMART" id="SM00327">
    <property type="entry name" value="VWA"/>
    <property type="match status" value="2"/>
</dbReference>
<feature type="compositionally biased region" description="Low complexity" evidence="9">
    <location>
        <begin position="160"/>
        <end position="174"/>
    </location>
</feature>
<dbReference type="Proteomes" id="UP000287033">
    <property type="component" value="Unassembled WGS sequence"/>
</dbReference>
<dbReference type="OrthoDB" id="441660at2759"/>
<dbReference type="SUPFAM" id="SSF53300">
    <property type="entry name" value="vWA-like"/>
    <property type="match status" value="2"/>
</dbReference>
<dbReference type="CDD" id="cd01472">
    <property type="entry name" value="vWA_collagen"/>
    <property type="match status" value="1"/>
</dbReference>
<comment type="subcellular location">
    <subcellularLocation>
        <location evidence="2">Secreted</location>
    </subcellularLocation>
</comment>
<evidence type="ECO:0000256" key="6">
    <source>
        <dbReference type="ARBA" id="ARBA00022737"/>
    </source>
</evidence>
<evidence type="ECO:0000256" key="3">
    <source>
        <dbReference type="ARBA" id="ARBA00013828"/>
    </source>
</evidence>
<accession>A0A401RG51</accession>
<dbReference type="InterPro" id="IPR036465">
    <property type="entry name" value="vWFA_dom_sf"/>
</dbReference>
<dbReference type="GO" id="GO:0005576">
    <property type="term" value="C:extracellular region"/>
    <property type="evidence" value="ECO:0007669"/>
    <property type="project" value="UniProtKB-SubCell"/>
</dbReference>
<dbReference type="Pfam" id="PF03815">
    <property type="entry name" value="LCCL"/>
    <property type="match status" value="1"/>
</dbReference>
<dbReference type="GO" id="GO:0007605">
    <property type="term" value="P:sensory perception of sound"/>
    <property type="evidence" value="ECO:0007669"/>
    <property type="project" value="UniProtKB-ARBA"/>
</dbReference>
<keyword evidence="6" id="KW-0677">Repeat</keyword>
<dbReference type="PROSITE" id="PS50820">
    <property type="entry name" value="LCCL"/>
    <property type="match status" value="1"/>
</dbReference>
<evidence type="ECO:0000259" key="12">
    <source>
        <dbReference type="PROSITE" id="PS50820"/>
    </source>
</evidence>
<name>A0A401RG51_CHIPU</name>
<evidence type="ECO:0000313" key="14">
    <source>
        <dbReference type="Proteomes" id="UP000287033"/>
    </source>
</evidence>
<feature type="domain" description="VWFA" evidence="11">
    <location>
        <begin position="344"/>
        <end position="529"/>
    </location>
</feature>
<dbReference type="PRINTS" id="PR00453">
    <property type="entry name" value="VWFADOMAIN"/>
</dbReference>
<feature type="domain" description="VWFA" evidence="11">
    <location>
        <begin position="546"/>
        <end position="715"/>
    </location>
</feature>
<feature type="compositionally biased region" description="Low complexity" evidence="9">
    <location>
        <begin position="204"/>
        <end position="214"/>
    </location>
</feature>
<gene>
    <name evidence="13" type="ORF">chiPu_0017459</name>
</gene>
<dbReference type="SUPFAM" id="SSF69848">
    <property type="entry name" value="LCCL domain"/>
    <property type="match status" value="1"/>
</dbReference>
<evidence type="ECO:0000256" key="10">
    <source>
        <dbReference type="SAM" id="SignalP"/>
    </source>
</evidence>
<keyword evidence="8" id="KW-0325">Glycoprotein</keyword>
<reference evidence="13 14" key="1">
    <citation type="journal article" date="2018" name="Nat. Ecol. Evol.">
        <title>Shark genomes provide insights into elasmobranch evolution and the origin of vertebrates.</title>
        <authorList>
            <person name="Hara Y"/>
            <person name="Yamaguchi K"/>
            <person name="Onimaru K"/>
            <person name="Kadota M"/>
            <person name="Koyanagi M"/>
            <person name="Keeley SD"/>
            <person name="Tatsumi K"/>
            <person name="Tanaka K"/>
            <person name="Motone F"/>
            <person name="Kageyama Y"/>
            <person name="Nozu R"/>
            <person name="Adachi N"/>
            <person name="Nishimura O"/>
            <person name="Nakagawa R"/>
            <person name="Tanegashima C"/>
            <person name="Kiyatake I"/>
            <person name="Matsumoto R"/>
            <person name="Murakumo K"/>
            <person name="Nishida K"/>
            <person name="Terakita A"/>
            <person name="Kuratani S"/>
            <person name="Sato K"/>
            <person name="Hyodo S Kuraku.S."/>
        </authorList>
    </citation>
    <scope>NUCLEOTIDE SEQUENCE [LARGE SCALE GENOMIC DNA]</scope>
</reference>
<proteinExistence type="predicted"/>
<feature type="chain" id="PRO_5019312206" description="Cochlin" evidence="10">
    <location>
        <begin position="21"/>
        <end position="729"/>
    </location>
</feature>
<evidence type="ECO:0000259" key="11">
    <source>
        <dbReference type="PROSITE" id="PS50234"/>
    </source>
</evidence>
<evidence type="ECO:0000256" key="1">
    <source>
        <dbReference type="ARBA" id="ARBA00003388"/>
    </source>
</evidence>
<dbReference type="InterPro" id="IPR036609">
    <property type="entry name" value="LCCL_sf"/>
</dbReference>
<evidence type="ECO:0000256" key="7">
    <source>
        <dbReference type="ARBA" id="ARBA00023157"/>
    </source>
</evidence>
<feature type="compositionally biased region" description="Polar residues" evidence="9">
    <location>
        <begin position="287"/>
        <end position="305"/>
    </location>
</feature>
<comment type="function">
    <text evidence="1">Plays a role in the control of cell shape and motility in the trabecular meshwork.</text>
</comment>
<protein>
    <recommendedName>
        <fullName evidence="3">Cochlin</fullName>
    </recommendedName>
</protein>
<dbReference type="Gene3D" id="3.40.50.410">
    <property type="entry name" value="von Willebrand factor, type A domain"/>
    <property type="match status" value="2"/>
</dbReference>
<dbReference type="InterPro" id="IPR004043">
    <property type="entry name" value="LCCL"/>
</dbReference>
<evidence type="ECO:0000256" key="2">
    <source>
        <dbReference type="ARBA" id="ARBA00004613"/>
    </source>
</evidence>
<feature type="domain" description="LCCL" evidence="12">
    <location>
        <begin position="32"/>
        <end position="125"/>
    </location>
</feature>
<evidence type="ECO:0000313" key="13">
    <source>
        <dbReference type="EMBL" id="GCC17123.1"/>
    </source>
</evidence>
<evidence type="ECO:0000256" key="9">
    <source>
        <dbReference type="SAM" id="MobiDB-lite"/>
    </source>
</evidence>
<dbReference type="Gene3D" id="2.170.130.20">
    <property type="entry name" value="LCCL-like domain"/>
    <property type="match status" value="1"/>
</dbReference>
<dbReference type="Pfam" id="PF00092">
    <property type="entry name" value="VWA"/>
    <property type="match status" value="2"/>
</dbReference>
<dbReference type="PANTHER" id="PTHR24020">
    <property type="entry name" value="COLLAGEN ALPHA"/>
    <property type="match status" value="1"/>
</dbReference>
<feature type="region of interest" description="Disordered" evidence="9">
    <location>
        <begin position="156"/>
        <end position="222"/>
    </location>
</feature>
<dbReference type="SMART" id="SM00603">
    <property type="entry name" value="LCCL"/>
    <property type="match status" value="1"/>
</dbReference>
<dbReference type="InterPro" id="IPR050525">
    <property type="entry name" value="ECM_Assembly_Org"/>
</dbReference>
<evidence type="ECO:0000256" key="8">
    <source>
        <dbReference type="ARBA" id="ARBA00023180"/>
    </source>
</evidence>
<organism evidence="13 14">
    <name type="scientific">Chiloscyllium punctatum</name>
    <name type="common">Brownbanded bambooshark</name>
    <name type="synonym">Hemiscyllium punctatum</name>
    <dbReference type="NCBI Taxonomy" id="137246"/>
    <lineage>
        <taxon>Eukaryota</taxon>
        <taxon>Metazoa</taxon>
        <taxon>Chordata</taxon>
        <taxon>Craniata</taxon>
        <taxon>Vertebrata</taxon>
        <taxon>Chondrichthyes</taxon>
        <taxon>Elasmobranchii</taxon>
        <taxon>Galeomorphii</taxon>
        <taxon>Galeoidea</taxon>
        <taxon>Orectolobiformes</taxon>
        <taxon>Hemiscylliidae</taxon>
        <taxon>Chiloscyllium</taxon>
    </lineage>
</organism>
<dbReference type="PANTHER" id="PTHR24020:SF84">
    <property type="entry name" value="VWFA DOMAIN-CONTAINING PROTEIN"/>
    <property type="match status" value="1"/>
</dbReference>
<evidence type="ECO:0000256" key="5">
    <source>
        <dbReference type="ARBA" id="ARBA00022729"/>
    </source>
</evidence>